<dbReference type="Proteomes" id="UP000002033">
    <property type="component" value="Chromosome"/>
</dbReference>
<gene>
    <name evidence="2" type="ordered locus">Hden_0874</name>
</gene>
<proteinExistence type="predicted"/>
<dbReference type="HOGENOM" id="CLU_2569209_0_0_5"/>
<protein>
    <submittedName>
        <fullName evidence="2">Hemin uptake protein hemP</fullName>
    </submittedName>
</protein>
<keyword evidence="3" id="KW-1185">Reference proteome</keyword>
<feature type="region of interest" description="Disordered" evidence="1">
    <location>
        <begin position="1"/>
        <end position="36"/>
    </location>
</feature>
<dbReference type="KEGG" id="hdn:Hden_0874"/>
<evidence type="ECO:0000256" key="1">
    <source>
        <dbReference type="SAM" id="MobiDB-lite"/>
    </source>
</evidence>
<dbReference type="InterPro" id="IPR019600">
    <property type="entry name" value="Hemin_uptake_protein_HemP"/>
</dbReference>
<dbReference type="Pfam" id="PF10636">
    <property type="entry name" value="hemP"/>
    <property type="match status" value="1"/>
</dbReference>
<evidence type="ECO:0000313" key="3">
    <source>
        <dbReference type="Proteomes" id="UP000002033"/>
    </source>
</evidence>
<dbReference type="STRING" id="582899.Hden_0874"/>
<name>D8JUA1_HYPDA</name>
<dbReference type="EMBL" id="CP002083">
    <property type="protein sequence ID" value="ADJ22691.1"/>
    <property type="molecule type" value="Genomic_DNA"/>
</dbReference>
<dbReference type="Gene3D" id="2.10.70.10">
    <property type="entry name" value="Complement Module, domain 1"/>
    <property type="match status" value="1"/>
</dbReference>
<reference evidence="3" key="1">
    <citation type="journal article" date="2011" name="J. Bacteriol.">
        <title>Genome sequences of eight morphologically diverse alphaproteobacteria.</title>
        <authorList>
            <consortium name="US DOE Joint Genome Institute"/>
            <person name="Brown P.J."/>
            <person name="Kysela D.T."/>
            <person name="Buechlein A."/>
            <person name="Hemmerich C."/>
            <person name="Brun Y.V."/>
        </authorList>
    </citation>
    <scope>NUCLEOTIDE SEQUENCE [LARGE SCALE GENOMIC DNA]</scope>
    <source>
        <strain evidence="3">ATCC 51888 / DSM 1869 / NCIB 11706 / TK 0415</strain>
    </source>
</reference>
<evidence type="ECO:0000313" key="2">
    <source>
        <dbReference type="EMBL" id="ADJ22691.1"/>
    </source>
</evidence>
<dbReference type="AlphaFoldDB" id="D8JUA1"/>
<sequence>MGTGVERVTSAIQNRRRDHRAKKPAETATDSVVPLPEGMNPAVPEWSSLDLFKGAKELLIRHNGADYRLRITAANKLILTK</sequence>
<organism evidence="2 3">
    <name type="scientific">Hyphomicrobium denitrificans (strain ATCC 51888 / DSM 1869 / NCIMB 11706 / TK 0415)</name>
    <dbReference type="NCBI Taxonomy" id="582899"/>
    <lineage>
        <taxon>Bacteria</taxon>
        <taxon>Pseudomonadati</taxon>
        <taxon>Pseudomonadota</taxon>
        <taxon>Alphaproteobacteria</taxon>
        <taxon>Hyphomicrobiales</taxon>
        <taxon>Hyphomicrobiaceae</taxon>
        <taxon>Hyphomicrobium</taxon>
    </lineage>
</organism>
<accession>D8JUA1</accession>